<organism evidence="4 5">
    <name type="scientific">Candidatus Nitrospira neomarina</name>
    <dbReference type="NCBI Taxonomy" id="3020899"/>
    <lineage>
        <taxon>Bacteria</taxon>
        <taxon>Pseudomonadati</taxon>
        <taxon>Nitrospirota</taxon>
        <taxon>Nitrospiria</taxon>
        <taxon>Nitrospirales</taxon>
        <taxon>Nitrospiraceae</taxon>
        <taxon>Nitrospira</taxon>
    </lineage>
</organism>
<dbReference type="GO" id="GO:0046872">
    <property type="term" value="F:metal ion binding"/>
    <property type="evidence" value="ECO:0007669"/>
    <property type="project" value="UniProtKB-KW"/>
</dbReference>
<name>A0AA96GGA6_9BACT</name>
<dbReference type="SMART" id="SM01007">
    <property type="entry name" value="Aldolase_II"/>
    <property type="match status" value="1"/>
</dbReference>
<dbReference type="GO" id="GO:0005829">
    <property type="term" value="C:cytosol"/>
    <property type="evidence" value="ECO:0007669"/>
    <property type="project" value="TreeGrafter"/>
</dbReference>
<dbReference type="GO" id="GO:0016832">
    <property type="term" value="F:aldehyde-lyase activity"/>
    <property type="evidence" value="ECO:0007669"/>
    <property type="project" value="TreeGrafter"/>
</dbReference>
<proteinExistence type="predicted"/>
<dbReference type="KEGG" id="nneo:PQG83_16035"/>
<reference evidence="4 5" key="1">
    <citation type="submission" date="2023-01" db="EMBL/GenBank/DDBJ databases">
        <title>Cultivation and genomic characterization of new, ubiquitous marine nitrite-oxidizing bacteria from the Nitrospirales.</title>
        <authorList>
            <person name="Mueller A.J."/>
            <person name="Daebeler A."/>
            <person name="Herbold C.W."/>
            <person name="Kirkegaard R.H."/>
            <person name="Daims H."/>
        </authorList>
    </citation>
    <scope>NUCLEOTIDE SEQUENCE [LARGE SCALE GENOMIC DNA]</scope>
    <source>
        <strain evidence="4 5">DK</strain>
    </source>
</reference>
<evidence type="ECO:0000259" key="3">
    <source>
        <dbReference type="SMART" id="SM01007"/>
    </source>
</evidence>
<dbReference type="Gene3D" id="3.40.225.10">
    <property type="entry name" value="Class II aldolase/adducin N-terminal domain"/>
    <property type="match status" value="1"/>
</dbReference>
<dbReference type="RefSeq" id="WP_312743127.1">
    <property type="nucleotide sequence ID" value="NZ_CP116968.1"/>
</dbReference>
<gene>
    <name evidence="4" type="ORF">PQG83_16035</name>
</gene>
<protein>
    <submittedName>
        <fullName evidence="4">Class II aldolase/adducin family protein</fullName>
    </submittedName>
</protein>
<dbReference type="InterPro" id="IPR001303">
    <property type="entry name" value="Aldolase_II/adducin_N"/>
</dbReference>
<keyword evidence="1" id="KW-0479">Metal-binding</keyword>
<evidence type="ECO:0000256" key="2">
    <source>
        <dbReference type="ARBA" id="ARBA00023239"/>
    </source>
</evidence>
<dbReference type="PANTHER" id="PTHR22789:SF0">
    <property type="entry name" value="3-OXO-TETRONATE 4-PHOSPHATE DECARBOXYLASE-RELATED"/>
    <property type="match status" value="1"/>
</dbReference>
<evidence type="ECO:0000256" key="1">
    <source>
        <dbReference type="ARBA" id="ARBA00022723"/>
    </source>
</evidence>
<dbReference type="PANTHER" id="PTHR22789">
    <property type="entry name" value="FUCULOSE PHOSPHATE ALDOLASE"/>
    <property type="match status" value="1"/>
</dbReference>
<dbReference type="Proteomes" id="UP001302494">
    <property type="component" value="Chromosome"/>
</dbReference>
<dbReference type="Pfam" id="PF00596">
    <property type="entry name" value="Aldolase_II"/>
    <property type="match status" value="1"/>
</dbReference>
<evidence type="ECO:0000313" key="4">
    <source>
        <dbReference type="EMBL" id="WNM61251.1"/>
    </source>
</evidence>
<dbReference type="SUPFAM" id="SSF53639">
    <property type="entry name" value="AraD/HMP-PK domain-like"/>
    <property type="match status" value="1"/>
</dbReference>
<keyword evidence="5" id="KW-1185">Reference proteome</keyword>
<dbReference type="EMBL" id="CP116968">
    <property type="protein sequence ID" value="WNM61251.1"/>
    <property type="molecule type" value="Genomic_DNA"/>
</dbReference>
<dbReference type="AlphaFoldDB" id="A0AA96GGA6"/>
<accession>A0AA96GGA6</accession>
<feature type="domain" description="Class II aldolase/adducin N-terminal" evidence="3">
    <location>
        <begin position="3"/>
        <end position="192"/>
    </location>
</feature>
<sequence>MITAIGDVLRRCYERGWITSRDGNCSLRRARSVYLYVTPSGWRKTIVHPEHMVKIKFVDGKLLVAPGTNPSGELHMHYLLTRGMNRTRAVVHVHPTHVVAAIYRGFDLQKICKDFPEIYRYTRIGPTAPALPAISTELGEATAKALGVTEANPAGDYDIVGQANHGVCSMASDPWSAYEHIERLDHICEIVLKSGVSP</sequence>
<keyword evidence="2" id="KW-0456">Lyase</keyword>
<dbReference type="InterPro" id="IPR036409">
    <property type="entry name" value="Aldolase_II/adducin_N_sf"/>
</dbReference>
<dbReference type="GO" id="GO:0019323">
    <property type="term" value="P:pentose catabolic process"/>
    <property type="evidence" value="ECO:0007669"/>
    <property type="project" value="TreeGrafter"/>
</dbReference>
<dbReference type="InterPro" id="IPR050197">
    <property type="entry name" value="Aldolase_class_II_sugar_metab"/>
</dbReference>
<evidence type="ECO:0000313" key="5">
    <source>
        <dbReference type="Proteomes" id="UP001302494"/>
    </source>
</evidence>